<accession>A0AAW9V7R4</accession>
<protein>
    <submittedName>
        <fullName evidence="1">DUF3168 domain-containing protein</fullName>
    </submittedName>
</protein>
<sequence length="111" mass="12595">MTEDDLFALLEPVAPDKVFLSVVPLDSPVISAPWVIFSFYEVDGDVFSGQAETMTNIQIDVYAKDPTVASEIRDEAYKAIKVLSPTNVSRKSDYEPDTKLYRRTLEFQVWN</sequence>
<evidence type="ECO:0000313" key="1">
    <source>
        <dbReference type="EMBL" id="MTC34023.1"/>
    </source>
</evidence>
<comment type="caution">
    <text evidence="1">The sequence shown here is derived from an EMBL/GenBank/DDBJ whole genome shotgun (WGS) entry which is preliminary data.</text>
</comment>
<gene>
    <name evidence="1" type="ORF">GKR67_05275</name>
</gene>
<proteinExistence type="predicted"/>
<reference evidence="1 2" key="1">
    <citation type="submission" date="2019-10" db="EMBL/GenBank/DDBJ databases">
        <title>Comparative genomic analysis of Providencia.</title>
        <authorList>
            <person name="Yuan C."/>
            <person name="Wei Y."/>
            <person name="Yin Z."/>
        </authorList>
    </citation>
    <scope>NUCLEOTIDE SEQUENCE [LARGE SCALE GENOMIC DNA]</scope>
    <source>
        <strain evidence="2">wls1934</strain>
    </source>
</reference>
<dbReference type="Proteomes" id="UP000449944">
    <property type="component" value="Unassembled WGS sequence"/>
</dbReference>
<name>A0AAW9V7R4_9GAMM</name>
<organism evidence="1 2">
    <name type="scientific">Providencia alcalifaciens</name>
    <dbReference type="NCBI Taxonomy" id="126385"/>
    <lineage>
        <taxon>Bacteria</taxon>
        <taxon>Pseudomonadati</taxon>
        <taxon>Pseudomonadota</taxon>
        <taxon>Gammaproteobacteria</taxon>
        <taxon>Enterobacterales</taxon>
        <taxon>Morganellaceae</taxon>
        <taxon>Providencia</taxon>
    </lineage>
</organism>
<evidence type="ECO:0000313" key="2">
    <source>
        <dbReference type="Proteomes" id="UP000449944"/>
    </source>
</evidence>
<dbReference type="EMBL" id="WLUB01000021">
    <property type="protein sequence ID" value="MTC34023.1"/>
    <property type="molecule type" value="Genomic_DNA"/>
</dbReference>
<dbReference type="AlphaFoldDB" id="A0AAW9V7R4"/>